<sequence length="1167" mass="135748">MTIKEYFLQPVDRPIETVIKADDRDHISTEVSEYVITDEISKKIRELFQAYNNYNGVNGVWISGFFGSGKSHLLKILSYVLENKEVDDFKCGEKFAEKIENDEMLKGDVLAATRIPSEAVLFNIDQQAQIKSKEDKDAILSVFYKVFFDHLGYYGFRPHVAEFEMWLDKQKKYADFKSRFHKLHGKSWEDARVDYFDPLVTDDAAEVLGEIFRKDASKYEDILDEIEDRETQSIEDFSHRVNEYINTKPSGFKLNFFVDEVGQYISDNTKLMLNLQTIAESLATKTKGRSWILVTSQEDMEKVIGDMTKAQENDFSRIQARFKLKVPLTSANVDEVIEKRLLKKTDNAKDHLISLYKKENAHLETLLSFSEAGVQFKGYKGQEDFANKFPFVPYQFDLFQQCRRALSSHNAFQGKHSSVGERSMLGVFQQVIQQIEHGDERTLVSFDKMYSGIKNELRGEMQSSINLAEKNLDNPFAVEVLKALFLVKYFNNFKTTKRNISVLMLDDLDVDLKEHERKIEEALNKLENQSYIQRNGEIYEFLTDDEKDVEQEIKNTDVDDQQVTQLLREILFDEIIRDNRIKYLENKQDYDFTSKIDGSVLGREKELEIELITENYPEYSNTTFLQSQTMGSTGMKMVLASDSNFIKDLKMYLKTDKYVKQNRSTSNRPEVSRILAEKSQLNVRRKSNLKELANKLLAESTVYLNGNKHEMGATSDGKTRVVKAFQDLVKNVYSNLRMLGSIQFSEETIRSVVKNPQDDLFGTDDSTMSEAENQIFSLINRRKKRSDRTSLSDLKEEFTKKPYGWYPNAIWTVVAKLFRRGKIELKQDSNILEDQDVIDALINSSYHNNTLLEPQEEIDPKQIKALKDAYREAFDETCPHNEGKEVAKAFKENLQGMLLEVSQLQVQVGQYPFLASLNSFSENLKSWSRKDYNYFLNELKDFEDELLDTKEDLLVPIKTFMNSDQKEIYDEIRQLVKGDTSNFLYVEGNELNSLTDLINNNPKPYQGNTIKEGKEIKDRLLKNLKETFEAERTKASSKIDLLISDFKSKEEFSRLEENEKTEVLLPFERAKEEIKKERYISQIRHVRDRAENFHFEKQLNQMLMLVAEEDQGAGGANEPPAQYIKRSNIRVQFEKSELKTEEDVDDYVETLRKCLKEHIKDNKRISL</sequence>
<feature type="coiled-coil region" evidence="1">
    <location>
        <begin position="505"/>
        <end position="532"/>
    </location>
</feature>
<evidence type="ECO:0000259" key="5">
    <source>
        <dbReference type="Pfam" id="PF25796"/>
    </source>
</evidence>
<keyword evidence="7" id="KW-1185">Reference proteome</keyword>
<gene>
    <name evidence="6" type="ORF">SAMN04488552_2924</name>
</gene>
<feature type="domain" description="Probable ATP-binding protein BrxC winged helix-turn-helix" evidence="3">
    <location>
        <begin position="747"/>
        <end position="853"/>
    </location>
</feature>
<evidence type="ECO:0000256" key="1">
    <source>
        <dbReference type="SAM" id="Coils"/>
    </source>
</evidence>
<evidence type="ECO:0000259" key="4">
    <source>
        <dbReference type="Pfam" id="PF25792"/>
    </source>
</evidence>
<evidence type="ECO:0000259" key="2">
    <source>
        <dbReference type="Pfam" id="PF19557"/>
    </source>
</evidence>
<evidence type="ECO:0000313" key="7">
    <source>
        <dbReference type="Proteomes" id="UP000198858"/>
    </source>
</evidence>
<dbReference type="Pfam" id="PF25791">
    <property type="entry name" value="WHD_BREX_BrxC"/>
    <property type="match status" value="1"/>
</dbReference>
<dbReference type="EMBL" id="LT629745">
    <property type="protein sequence ID" value="SDS36037.1"/>
    <property type="molecule type" value="Genomic_DNA"/>
</dbReference>
<evidence type="ECO:0000313" key="6">
    <source>
        <dbReference type="EMBL" id="SDS36037.1"/>
    </source>
</evidence>
<dbReference type="STRING" id="1250231.SAMN04488552_2924"/>
<dbReference type="InterPro" id="IPR058038">
    <property type="entry name" value="BREX_BrxC_wHTH"/>
</dbReference>
<dbReference type="SUPFAM" id="SSF52540">
    <property type="entry name" value="P-loop containing nucleoside triphosphate hydrolases"/>
    <property type="match status" value="1"/>
</dbReference>
<dbReference type="Pfam" id="PF25792">
    <property type="entry name" value="BREX_BrxC_helical"/>
    <property type="match status" value="1"/>
</dbReference>
<dbReference type="InterPro" id="IPR027417">
    <property type="entry name" value="P-loop_NTPase"/>
</dbReference>
<dbReference type="AlphaFoldDB" id="A0A1H1RJS0"/>
<feature type="domain" description="Probable ATP-binding protein BrxC 4th six-stranded beta-sheet" evidence="5">
    <location>
        <begin position="556"/>
        <end position="728"/>
    </location>
</feature>
<dbReference type="InterPro" id="IPR047679">
    <property type="entry name" value="BREX_BrxC"/>
</dbReference>
<dbReference type="InterPro" id="IPR045725">
    <property type="entry name" value="DUF6079_N"/>
</dbReference>
<feature type="domain" description="Probable ATP-binding protein BrxC alpha-helical" evidence="4">
    <location>
        <begin position="862"/>
        <end position="978"/>
    </location>
</feature>
<name>A0A1H1RJS0_9FLAO</name>
<evidence type="ECO:0008006" key="8">
    <source>
        <dbReference type="Google" id="ProtNLM"/>
    </source>
</evidence>
<dbReference type="InterPro" id="IPR058037">
    <property type="entry name" value="BREX_BrxC_helical"/>
</dbReference>
<organism evidence="6 7">
    <name type="scientific">Christiangramia echinicola</name>
    <dbReference type="NCBI Taxonomy" id="279359"/>
    <lineage>
        <taxon>Bacteria</taxon>
        <taxon>Pseudomonadati</taxon>
        <taxon>Bacteroidota</taxon>
        <taxon>Flavobacteriia</taxon>
        <taxon>Flavobacteriales</taxon>
        <taxon>Flavobacteriaceae</taxon>
        <taxon>Christiangramia</taxon>
    </lineage>
</organism>
<dbReference type="NCBIfam" id="NF033441">
    <property type="entry name" value="BREX_BrxC"/>
    <property type="match status" value="1"/>
</dbReference>
<dbReference type="Pfam" id="PF25796">
    <property type="entry name" value="BREX_BrxC_4th"/>
    <property type="match status" value="1"/>
</dbReference>
<dbReference type="Pfam" id="PF19557">
    <property type="entry name" value="DUF6079_1st"/>
    <property type="match status" value="1"/>
</dbReference>
<dbReference type="Proteomes" id="UP000198858">
    <property type="component" value="Chromosome I"/>
</dbReference>
<protein>
    <recommendedName>
        <fullName evidence="8">BREX system P-loop protein BrxC</fullName>
    </recommendedName>
</protein>
<dbReference type="InterPro" id="IPR058036">
    <property type="entry name" value="BREX_BrxC_4th"/>
</dbReference>
<evidence type="ECO:0000259" key="3">
    <source>
        <dbReference type="Pfam" id="PF25791"/>
    </source>
</evidence>
<accession>A0A1H1RJS0</accession>
<proteinExistence type="predicted"/>
<feature type="domain" description="DUF6079" evidence="2">
    <location>
        <begin position="21"/>
        <end position="97"/>
    </location>
</feature>
<dbReference type="RefSeq" id="WP_089663492.1">
    <property type="nucleotide sequence ID" value="NZ_LT629745.1"/>
</dbReference>
<keyword evidence="1" id="KW-0175">Coiled coil</keyword>
<reference evidence="6 7" key="1">
    <citation type="submission" date="2016-10" db="EMBL/GenBank/DDBJ databases">
        <authorList>
            <person name="Varghese N."/>
            <person name="Submissions S."/>
        </authorList>
    </citation>
    <scope>NUCLEOTIDE SEQUENCE [LARGE SCALE GENOMIC DNA]</scope>
    <source>
        <strain evidence="6 7">Mar_2010_102</strain>
    </source>
</reference>